<evidence type="ECO:0000313" key="3">
    <source>
        <dbReference type="Proteomes" id="UP001055940"/>
    </source>
</evidence>
<sequence length="49" mass="5308">MVATGEEPPLPTVERAQSGKSQVRVPPEPHRHLVTEAAEQSVPPTGRRP</sequence>
<dbReference type="EMBL" id="CP099837">
    <property type="protein sequence ID" value="USY19478.1"/>
    <property type="molecule type" value="Genomic_DNA"/>
</dbReference>
<gene>
    <name evidence="2" type="ORF">NE857_30270</name>
</gene>
<protein>
    <submittedName>
        <fullName evidence="2">Type II toxin-antitoxin system HicB family antitoxin</fullName>
    </submittedName>
</protein>
<accession>A0ABY5D8B4</accession>
<keyword evidence="3" id="KW-1185">Reference proteome</keyword>
<dbReference type="RefSeq" id="WP_254418697.1">
    <property type="nucleotide sequence ID" value="NZ_BAAAJB010000092.1"/>
</dbReference>
<evidence type="ECO:0000313" key="2">
    <source>
        <dbReference type="EMBL" id="USY19478.1"/>
    </source>
</evidence>
<organism evidence="2 3">
    <name type="scientific">Nocardiopsis exhalans</name>
    <dbReference type="NCBI Taxonomy" id="163604"/>
    <lineage>
        <taxon>Bacteria</taxon>
        <taxon>Bacillati</taxon>
        <taxon>Actinomycetota</taxon>
        <taxon>Actinomycetes</taxon>
        <taxon>Streptosporangiales</taxon>
        <taxon>Nocardiopsidaceae</taxon>
        <taxon>Nocardiopsis</taxon>
    </lineage>
</organism>
<dbReference type="InterPro" id="IPR008651">
    <property type="entry name" value="Uncharacterised_HicB"/>
</dbReference>
<reference evidence="2" key="1">
    <citation type="submission" date="2022-06" db="EMBL/GenBank/DDBJ databases">
        <authorList>
            <person name="Ping M."/>
        </authorList>
    </citation>
    <scope>NUCLEOTIDE SEQUENCE</scope>
    <source>
        <strain evidence="2">JCM11759T</strain>
    </source>
</reference>
<name>A0ABY5D8B4_9ACTN</name>
<proteinExistence type="predicted"/>
<dbReference type="Pfam" id="PF05534">
    <property type="entry name" value="HicB"/>
    <property type="match status" value="1"/>
</dbReference>
<dbReference type="Proteomes" id="UP001055940">
    <property type="component" value="Chromosome"/>
</dbReference>
<feature type="region of interest" description="Disordered" evidence="1">
    <location>
        <begin position="1"/>
        <end position="49"/>
    </location>
</feature>
<evidence type="ECO:0000256" key="1">
    <source>
        <dbReference type="SAM" id="MobiDB-lite"/>
    </source>
</evidence>